<feature type="transmembrane region" description="Helical" evidence="10">
    <location>
        <begin position="168"/>
        <end position="186"/>
    </location>
</feature>
<proteinExistence type="predicted"/>
<dbReference type="PANTHER" id="PTHR21137">
    <property type="entry name" value="ODORANT RECEPTOR"/>
    <property type="match status" value="1"/>
</dbReference>
<sequence length="328" mass="37841">MIYQERLQKSDLFYGLNIAHLKFYGLWDGINDYRSTRKTSRMFKLNMTLSTLYVFPYVDQCDLVDLLRVDFLSSIPDSKRHHVNSIYQQNAFRCNIFTVLAFTGNVLTIITWTILPGFDTEKTGTGRKKILSGWYPVPYSESPWYEIVFGYEVILICWHGSLVSLYESFLLILLVALYSHFIVLGYHTSTLNKNYKGLIKTKDDATNNIAFNMELRKILLDYNKLLSDALSTFKLMMYFSFALIEITLLCVSSSFVESASMAIQDSVYSSDWYSADKAFATTAQMIMIRAKRPVTLTALKMYPVNMETMIAIFRFIYSAVAVLSKMKE</sequence>
<keyword evidence="7 10" id="KW-0472">Membrane</keyword>
<keyword evidence="4 10" id="KW-0812">Transmembrane</keyword>
<reference evidence="11" key="1">
    <citation type="submission" date="2022-01" db="EMBL/GenBank/DDBJ databases">
        <authorList>
            <person name="King R."/>
        </authorList>
    </citation>
    <scope>NUCLEOTIDE SEQUENCE</scope>
</reference>
<gene>
    <name evidence="11" type="ORF">NEZAVI_LOCUS9119</name>
</gene>
<evidence type="ECO:0000256" key="8">
    <source>
        <dbReference type="ARBA" id="ARBA00023170"/>
    </source>
</evidence>
<evidence type="ECO:0000256" key="1">
    <source>
        <dbReference type="ARBA" id="ARBA00004651"/>
    </source>
</evidence>
<evidence type="ECO:0000256" key="2">
    <source>
        <dbReference type="ARBA" id="ARBA00022475"/>
    </source>
</evidence>
<keyword evidence="2" id="KW-1003">Cell membrane</keyword>
<feature type="transmembrane region" description="Helical" evidence="10">
    <location>
        <begin position="302"/>
        <end position="323"/>
    </location>
</feature>
<evidence type="ECO:0008006" key="13">
    <source>
        <dbReference type="Google" id="ProtNLM"/>
    </source>
</evidence>
<dbReference type="GO" id="GO:0004984">
    <property type="term" value="F:olfactory receptor activity"/>
    <property type="evidence" value="ECO:0007669"/>
    <property type="project" value="InterPro"/>
</dbReference>
<organism evidence="11 12">
    <name type="scientific">Nezara viridula</name>
    <name type="common">Southern green stink bug</name>
    <name type="synonym">Cimex viridulus</name>
    <dbReference type="NCBI Taxonomy" id="85310"/>
    <lineage>
        <taxon>Eukaryota</taxon>
        <taxon>Metazoa</taxon>
        <taxon>Ecdysozoa</taxon>
        <taxon>Arthropoda</taxon>
        <taxon>Hexapoda</taxon>
        <taxon>Insecta</taxon>
        <taxon>Pterygota</taxon>
        <taxon>Neoptera</taxon>
        <taxon>Paraneoptera</taxon>
        <taxon>Hemiptera</taxon>
        <taxon>Heteroptera</taxon>
        <taxon>Panheteroptera</taxon>
        <taxon>Pentatomomorpha</taxon>
        <taxon>Pentatomoidea</taxon>
        <taxon>Pentatomidae</taxon>
        <taxon>Pentatominae</taxon>
        <taxon>Nezara</taxon>
    </lineage>
</organism>
<evidence type="ECO:0000256" key="7">
    <source>
        <dbReference type="ARBA" id="ARBA00023136"/>
    </source>
</evidence>
<dbReference type="EMBL" id="OV725080">
    <property type="protein sequence ID" value="CAH1399726.1"/>
    <property type="molecule type" value="Genomic_DNA"/>
</dbReference>
<evidence type="ECO:0000256" key="4">
    <source>
        <dbReference type="ARBA" id="ARBA00022692"/>
    </source>
</evidence>
<evidence type="ECO:0000313" key="11">
    <source>
        <dbReference type="EMBL" id="CAH1399726.1"/>
    </source>
</evidence>
<evidence type="ECO:0000256" key="10">
    <source>
        <dbReference type="SAM" id="Phobius"/>
    </source>
</evidence>
<feature type="transmembrane region" description="Helical" evidence="10">
    <location>
        <begin position="94"/>
        <end position="115"/>
    </location>
</feature>
<comment type="subcellular location">
    <subcellularLocation>
        <location evidence="1">Cell membrane</location>
        <topology evidence="1">Multi-pass membrane protein</topology>
    </subcellularLocation>
</comment>
<keyword evidence="5" id="KW-0552">Olfaction</keyword>
<dbReference type="OrthoDB" id="7548151at2759"/>
<keyword evidence="6 10" id="KW-1133">Transmembrane helix</keyword>
<dbReference type="AlphaFoldDB" id="A0A9P0HDG8"/>
<dbReference type="GO" id="GO:0007165">
    <property type="term" value="P:signal transduction"/>
    <property type="evidence" value="ECO:0007669"/>
    <property type="project" value="UniProtKB-KW"/>
</dbReference>
<feature type="transmembrane region" description="Helical" evidence="10">
    <location>
        <begin position="235"/>
        <end position="256"/>
    </location>
</feature>
<name>A0A9P0HDG8_NEZVI</name>
<evidence type="ECO:0000256" key="5">
    <source>
        <dbReference type="ARBA" id="ARBA00022725"/>
    </source>
</evidence>
<evidence type="ECO:0000256" key="3">
    <source>
        <dbReference type="ARBA" id="ARBA00022606"/>
    </source>
</evidence>
<dbReference type="GO" id="GO:0005549">
    <property type="term" value="F:odorant binding"/>
    <property type="evidence" value="ECO:0007669"/>
    <property type="project" value="InterPro"/>
</dbReference>
<dbReference type="PANTHER" id="PTHR21137:SF35">
    <property type="entry name" value="ODORANT RECEPTOR 19A-RELATED"/>
    <property type="match status" value="1"/>
</dbReference>
<dbReference type="Pfam" id="PF02949">
    <property type="entry name" value="7tm_6"/>
    <property type="match status" value="1"/>
</dbReference>
<evidence type="ECO:0000256" key="6">
    <source>
        <dbReference type="ARBA" id="ARBA00022989"/>
    </source>
</evidence>
<dbReference type="GO" id="GO:0005886">
    <property type="term" value="C:plasma membrane"/>
    <property type="evidence" value="ECO:0007669"/>
    <property type="project" value="UniProtKB-SubCell"/>
</dbReference>
<evidence type="ECO:0000313" key="12">
    <source>
        <dbReference type="Proteomes" id="UP001152798"/>
    </source>
</evidence>
<keyword evidence="9" id="KW-0807">Transducer</keyword>
<protein>
    <recommendedName>
        <fullName evidence="13">Odorant receptor</fullName>
    </recommendedName>
</protein>
<evidence type="ECO:0000256" key="9">
    <source>
        <dbReference type="ARBA" id="ARBA00023224"/>
    </source>
</evidence>
<accession>A0A9P0HDG8</accession>
<keyword evidence="12" id="KW-1185">Reference proteome</keyword>
<keyword evidence="3" id="KW-0716">Sensory transduction</keyword>
<dbReference type="InterPro" id="IPR004117">
    <property type="entry name" value="7tm6_olfct_rcpt"/>
</dbReference>
<dbReference type="Proteomes" id="UP001152798">
    <property type="component" value="Chromosome 4"/>
</dbReference>
<keyword evidence="8" id="KW-0675">Receptor</keyword>